<evidence type="ECO:0000256" key="2">
    <source>
        <dbReference type="ARBA" id="ARBA00022448"/>
    </source>
</evidence>
<dbReference type="AlphaFoldDB" id="B8FSQ6"/>
<dbReference type="Proteomes" id="UP000007726">
    <property type="component" value="Chromosome"/>
</dbReference>
<dbReference type="GO" id="GO:0043448">
    <property type="term" value="P:alkane catabolic process"/>
    <property type="evidence" value="ECO:0007669"/>
    <property type="project" value="TreeGrafter"/>
</dbReference>
<comment type="cofactor">
    <cofactor evidence="1">
        <name>Fe(3+)</name>
        <dbReference type="ChEBI" id="CHEBI:29034"/>
    </cofactor>
</comment>
<dbReference type="InterPro" id="IPR024935">
    <property type="entry name" value="Rubredoxin_dom"/>
</dbReference>
<keyword evidence="5" id="KW-0408">Iron</keyword>
<protein>
    <submittedName>
        <fullName evidence="7">Rubredoxin-type Fe(Cys)4 protein</fullName>
    </submittedName>
</protein>
<reference evidence="7 8" key="1">
    <citation type="journal article" date="2012" name="BMC Microbiol.">
        <title>Genome sequence of Desulfitobacterium hafniense DCB-2, a Gram-positive anaerobe capable of dehalogenation and metal reduction.</title>
        <authorList>
            <person name="Kim S.H."/>
            <person name="Harzman C."/>
            <person name="Davis J.K."/>
            <person name="Hutcheson R."/>
            <person name="Broderick J.B."/>
            <person name="Marsh T.L."/>
            <person name="Tiedje J.M."/>
        </authorList>
    </citation>
    <scope>NUCLEOTIDE SEQUENCE [LARGE SCALE GENOMIC DNA]</scope>
    <source>
        <strain evidence="8">DSM 10664 / DCB-2</strain>
    </source>
</reference>
<dbReference type="EMBL" id="CP001336">
    <property type="protein sequence ID" value="ACL20267.1"/>
    <property type="molecule type" value="Genomic_DNA"/>
</dbReference>
<dbReference type="PANTHER" id="PTHR47627">
    <property type="entry name" value="RUBREDOXIN"/>
    <property type="match status" value="1"/>
</dbReference>
<evidence type="ECO:0000256" key="3">
    <source>
        <dbReference type="ARBA" id="ARBA00022723"/>
    </source>
</evidence>
<evidence type="ECO:0000256" key="5">
    <source>
        <dbReference type="ARBA" id="ARBA00023004"/>
    </source>
</evidence>
<dbReference type="PROSITE" id="PS50903">
    <property type="entry name" value="RUBREDOXIN_LIKE"/>
    <property type="match status" value="2"/>
</dbReference>
<dbReference type="InterPro" id="IPR050526">
    <property type="entry name" value="Rubredoxin_ET"/>
</dbReference>
<dbReference type="Gene3D" id="2.20.28.10">
    <property type="match status" value="2"/>
</dbReference>
<dbReference type="GO" id="GO:0009055">
    <property type="term" value="F:electron transfer activity"/>
    <property type="evidence" value="ECO:0007669"/>
    <property type="project" value="TreeGrafter"/>
</dbReference>
<dbReference type="Pfam" id="PF00301">
    <property type="entry name" value="Rubredoxin"/>
    <property type="match status" value="1"/>
</dbReference>
<feature type="domain" description="Rubredoxin-like" evidence="6">
    <location>
        <begin position="1"/>
        <end position="53"/>
    </location>
</feature>
<evidence type="ECO:0000256" key="1">
    <source>
        <dbReference type="ARBA" id="ARBA00001965"/>
    </source>
</evidence>
<evidence type="ECO:0000259" key="6">
    <source>
        <dbReference type="PROSITE" id="PS50903"/>
    </source>
</evidence>
<dbReference type="PANTHER" id="PTHR47627:SF1">
    <property type="entry name" value="RUBREDOXIN-1-RELATED"/>
    <property type="match status" value="1"/>
</dbReference>
<feature type="domain" description="Rubredoxin-like" evidence="6">
    <location>
        <begin position="184"/>
        <end position="218"/>
    </location>
</feature>
<keyword evidence="3" id="KW-0479">Metal-binding</keyword>
<dbReference type="KEGG" id="dhd:Dhaf_2234"/>
<dbReference type="GO" id="GO:0005506">
    <property type="term" value="F:iron ion binding"/>
    <property type="evidence" value="ECO:0007669"/>
    <property type="project" value="InterPro"/>
</dbReference>
<evidence type="ECO:0000256" key="4">
    <source>
        <dbReference type="ARBA" id="ARBA00022982"/>
    </source>
</evidence>
<dbReference type="HOGENOM" id="CLU_1228536_0_0_9"/>
<keyword evidence="2" id="KW-0813">Transport</keyword>
<dbReference type="Pfam" id="PF21349">
    <property type="entry name" value="RUBY_RBDX"/>
    <property type="match status" value="1"/>
</dbReference>
<keyword evidence="4" id="KW-0249">Electron transport</keyword>
<dbReference type="CDD" id="cd00730">
    <property type="entry name" value="rubredoxin"/>
    <property type="match status" value="1"/>
</dbReference>
<dbReference type="InterPro" id="IPR024934">
    <property type="entry name" value="Rubredoxin-like_dom"/>
</dbReference>
<gene>
    <name evidence="7" type="ordered locus">Dhaf_2234</name>
</gene>
<proteinExistence type="predicted"/>
<dbReference type="InterPro" id="IPR048574">
    <property type="entry name" value="RUBY_RBDX"/>
</dbReference>
<evidence type="ECO:0000313" key="7">
    <source>
        <dbReference type="EMBL" id="ACL20267.1"/>
    </source>
</evidence>
<dbReference type="RefSeq" id="WP_015943944.1">
    <property type="nucleotide sequence ID" value="NC_011830.1"/>
</dbReference>
<sequence>MRKLACSICGYIYDEAAGDPERGIAPGTLWADVPEEEWECPLCGATKSDFQEQSGAPTVVQELSDEHDGEDMRELSFGELSALCSNLAKGCEKQYRNEEVDLFNQLAEYYNSRNSRAEEGSLKELLALIEEDLNSAYPHANGVAARAADRGALRALVWGEKVTRILNSLLNRYEKQGEALLANTHVYVCEICGFVYIGEEAPAICPVCKVPRKKITEVKRG</sequence>
<dbReference type="CDD" id="cd00729">
    <property type="entry name" value="rubredoxin_SM"/>
    <property type="match status" value="1"/>
</dbReference>
<evidence type="ECO:0000313" key="8">
    <source>
        <dbReference type="Proteomes" id="UP000007726"/>
    </source>
</evidence>
<accession>B8FSQ6</accession>
<name>B8FSQ6_DESHD</name>
<dbReference type="SUPFAM" id="SSF57802">
    <property type="entry name" value="Rubredoxin-like"/>
    <property type="match status" value="2"/>
</dbReference>
<dbReference type="FunFam" id="2.20.28.10:FF:000001">
    <property type="entry name" value="Rubredoxin"/>
    <property type="match status" value="1"/>
</dbReference>
<organism evidence="7 8">
    <name type="scientific">Desulfitobacterium hafniense (strain DSM 10664 / DCB-2)</name>
    <dbReference type="NCBI Taxonomy" id="272564"/>
    <lineage>
        <taxon>Bacteria</taxon>
        <taxon>Bacillati</taxon>
        <taxon>Bacillota</taxon>
        <taxon>Clostridia</taxon>
        <taxon>Eubacteriales</taxon>
        <taxon>Desulfitobacteriaceae</taxon>
        <taxon>Desulfitobacterium</taxon>
    </lineage>
</organism>